<evidence type="ECO:0000313" key="9">
    <source>
        <dbReference type="Proteomes" id="UP000579281"/>
    </source>
</evidence>
<reference evidence="8 9" key="1">
    <citation type="submission" date="2020-08" db="EMBL/GenBank/DDBJ databases">
        <title>Genomic Encyclopedia of Type Strains, Phase IV (KMG-IV): sequencing the most valuable type-strain genomes for metagenomic binning, comparative biology and taxonomic classification.</title>
        <authorList>
            <person name="Goeker M."/>
        </authorList>
    </citation>
    <scope>NUCLEOTIDE SEQUENCE [LARGE SCALE GENOMIC DNA]</scope>
    <source>
        <strain evidence="8 9">DSM 103526</strain>
    </source>
</reference>
<name>A0A841KSR4_9FIRM</name>
<dbReference type="RefSeq" id="WP_184310975.1">
    <property type="nucleotide sequence ID" value="NZ_JACHEN010000014.1"/>
</dbReference>
<dbReference type="GO" id="GO:0007155">
    <property type="term" value="P:cell adhesion"/>
    <property type="evidence" value="ECO:0007669"/>
    <property type="project" value="InterPro"/>
</dbReference>
<comment type="subcellular location">
    <subcellularLocation>
        <location evidence="5">Secreted</location>
    </subcellularLocation>
    <subcellularLocation>
        <location evidence="5">Bacterial flagellum</location>
    </subcellularLocation>
</comment>
<feature type="domain" description="Flagellar hook-associated protein 2 N-terminal" evidence="6">
    <location>
        <begin position="11"/>
        <end position="112"/>
    </location>
</feature>
<dbReference type="GO" id="GO:0005576">
    <property type="term" value="C:extracellular region"/>
    <property type="evidence" value="ECO:0007669"/>
    <property type="project" value="UniProtKB-SubCell"/>
</dbReference>
<dbReference type="GO" id="GO:0071973">
    <property type="term" value="P:bacterial-type flagellum-dependent cell motility"/>
    <property type="evidence" value="ECO:0007669"/>
    <property type="project" value="TreeGrafter"/>
</dbReference>
<dbReference type="InterPro" id="IPR010809">
    <property type="entry name" value="FliD_C"/>
</dbReference>
<dbReference type="GO" id="GO:0009421">
    <property type="term" value="C:bacterial-type flagellum filament cap"/>
    <property type="evidence" value="ECO:0007669"/>
    <property type="project" value="InterPro"/>
</dbReference>
<keyword evidence="3" id="KW-0175">Coiled coil</keyword>
<sequence length="522" mass="57221">MSVTRITGFASGFDTESIIKSLMKAERAKVDKYNQNQQVLKWKQQLYNDVNKDFANFILDTRKEFGIDSISSTSKLAWGKKATSSNDSAISATALSTATTGTHTIEVTQLAKGVTAASGSTVENKTLKDLLGIGEDDTYEISINGKPITFTGKDDLTAVAKKINAEVPGVKASYDTTAKRFFINTTTTGSQAELTIDDTAGSLLAKLDLKVTDQNATAASLVSGTSYKGQQAKINYNGATGIAYDTNQITINGLQLELKQVSGPQTIKVDTDVDGVYNKIKGFVDKYNELVDKLNTLTSEKQYRDYKPLTDEQKESMSEKEIELWEEKAKSGLLRSNTYINKTLQDVRQGLYEPVAGVTGAFNELFDIGITTGDYKQKGKLVIDETKLKEAITKDADGVIDLLLKQPSVGANEETKRKESGLINRMYDSMITGMKEIVSQAGIGDNSSLYSSVKAGMLVDFISKQSGISYLEKSITDVGSQISREEDRLASKEESYWKKFTAMEKAMQKMQSQSTWLSQQLG</sequence>
<protein>
    <recommendedName>
        <fullName evidence="5">Flagellar hook-associated protein 2</fullName>
        <shortName evidence="5">HAP2</shortName>
    </recommendedName>
    <alternativeName>
        <fullName evidence="5">Flagellar cap protein</fullName>
    </alternativeName>
</protein>
<proteinExistence type="inferred from homology"/>
<dbReference type="InterPro" id="IPR040026">
    <property type="entry name" value="FliD"/>
</dbReference>
<dbReference type="PANTHER" id="PTHR30288:SF0">
    <property type="entry name" value="FLAGELLAR HOOK-ASSOCIATED PROTEIN 2"/>
    <property type="match status" value="1"/>
</dbReference>
<dbReference type="Pfam" id="PF02465">
    <property type="entry name" value="FliD_N"/>
    <property type="match status" value="1"/>
</dbReference>
<evidence type="ECO:0000256" key="4">
    <source>
        <dbReference type="ARBA" id="ARBA00023143"/>
    </source>
</evidence>
<evidence type="ECO:0000256" key="1">
    <source>
        <dbReference type="ARBA" id="ARBA00009764"/>
    </source>
</evidence>
<evidence type="ECO:0000256" key="3">
    <source>
        <dbReference type="ARBA" id="ARBA00023054"/>
    </source>
</evidence>
<evidence type="ECO:0000256" key="2">
    <source>
        <dbReference type="ARBA" id="ARBA00011255"/>
    </source>
</evidence>
<evidence type="ECO:0000256" key="5">
    <source>
        <dbReference type="RuleBase" id="RU362066"/>
    </source>
</evidence>
<keyword evidence="8" id="KW-0966">Cell projection</keyword>
<organism evidence="8 9">
    <name type="scientific">Anaerosolibacter carboniphilus</name>
    <dbReference type="NCBI Taxonomy" id="1417629"/>
    <lineage>
        <taxon>Bacteria</taxon>
        <taxon>Bacillati</taxon>
        <taxon>Bacillota</taxon>
        <taxon>Clostridia</taxon>
        <taxon>Peptostreptococcales</taxon>
        <taxon>Thermotaleaceae</taxon>
        <taxon>Anaerosolibacter</taxon>
    </lineage>
</organism>
<keyword evidence="8" id="KW-0969">Cilium</keyword>
<dbReference type="AlphaFoldDB" id="A0A841KSR4"/>
<keyword evidence="4 5" id="KW-0975">Bacterial flagellum</keyword>
<keyword evidence="9" id="KW-1185">Reference proteome</keyword>
<dbReference type="InterPro" id="IPR010810">
    <property type="entry name" value="Flagellin_hook_IN_motif"/>
</dbReference>
<comment type="function">
    <text evidence="5">Required for morphogenesis and for the elongation of the flagellar filament by facilitating polymerization of the flagellin monomers at the tip of growing filament. Forms a capping structure, which prevents flagellin subunits (transported through the central channel of the flagellum) from leaking out without polymerization at the distal end.</text>
</comment>
<evidence type="ECO:0000313" key="8">
    <source>
        <dbReference type="EMBL" id="MBB6216441.1"/>
    </source>
</evidence>
<dbReference type="Proteomes" id="UP000579281">
    <property type="component" value="Unassembled WGS sequence"/>
</dbReference>
<evidence type="ECO:0000259" key="7">
    <source>
        <dbReference type="Pfam" id="PF07195"/>
    </source>
</evidence>
<keyword evidence="8" id="KW-0282">Flagellum</keyword>
<comment type="similarity">
    <text evidence="1 5">Belongs to the FliD family.</text>
</comment>
<evidence type="ECO:0000259" key="6">
    <source>
        <dbReference type="Pfam" id="PF02465"/>
    </source>
</evidence>
<dbReference type="EMBL" id="JACHEN010000014">
    <property type="protein sequence ID" value="MBB6216441.1"/>
    <property type="molecule type" value="Genomic_DNA"/>
</dbReference>
<comment type="subunit">
    <text evidence="2 5">Homopentamer.</text>
</comment>
<keyword evidence="5" id="KW-0964">Secreted</keyword>
<dbReference type="InterPro" id="IPR003481">
    <property type="entry name" value="FliD_N"/>
</dbReference>
<accession>A0A841KSR4</accession>
<comment type="caution">
    <text evidence="8">The sequence shown here is derived from an EMBL/GenBank/DDBJ whole genome shotgun (WGS) entry which is preliminary data.</text>
</comment>
<dbReference type="Pfam" id="PF07195">
    <property type="entry name" value="FliD_C"/>
    <property type="match status" value="1"/>
</dbReference>
<dbReference type="Pfam" id="PF07196">
    <property type="entry name" value="Flagellin_IN"/>
    <property type="match status" value="1"/>
</dbReference>
<dbReference type="GO" id="GO:0009424">
    <property type="term" value="C:bacterial-type flagellum hook"/>
    <property type="evidence" value="ECO:0007669"/>
    <property type="project" value="UniProtKB-UniRule"/>
</dbReference>
<gene>
    <name evidence="8" type="ORF">HNQ80_002541</name>
</gene>
<feature type="domain" description="Flagellar hook-associated protein 2 C-terminal" evidence="7">
    <location>
        <begin position="229"/>
        <end position="512"/>
    </location>
</feature>
<dbReference type="PANTHER" id="PTHR30288">
    <property type="entry name" value="FLAGELLAR CAP/ASSEMBLY PROTEIN FLID"/>
    <property type="match status" value="1"/>
</dbReference>